<dbReference type="AlphaFoldDB" id="A0A1Q6DVH7"/>
<name>A0A1Q6DVH7_METT1</name>
<gene>
    <name evidence="6" type="ORF">BTN85_0843</name>
</gene>
<evidence type="ECO:0000256" key="3">
    <source>
        <dbReference type="ARBA" id="ARBA00022723"/>
    </source>
</evidence>
<dbReference type="GO" id="GO:0016491">
    <property type="term" value="F:oxidoreductase activity"/>
    <property type="evidence" value="ECO:0007669"/>
    <property type="project" value="UniProtKB-KW"/>
</dbReference>
<dbReference type="Proteomes" id="UP000185744">
    <property type="component" value="Unassembled WGS sequence"/>
</dbReference>
<dbReference type="InParanoid" id="A0A1Q6DVH7"/>
<dbReference type="SUPFAM" id="SSF51735">
    <property type="entry name" value="NAD(P)-binding Rossmann-fold domains"/>
    <property type="match status" value="1"/>
</dbReference>
<dbReference type="STRING" id="1903181.BTN85_0843"/>
<evidence type="ECO:0000313" key="7">
    <source>
        <dbReference type="Proteomes" id="UP000185744"/>
    </source>
</evidence>
<comment type="similarity">
    <text evidence="2">Belongs to the zinc-containing alcohol dehydrogenase family.</text>
</comment>
<dbReference type="SUPFAM" id="SSF50129">
    <property type="entry name" value="GroES-like"/>
    <property type="match status" value="1"/>
</dbReference>
<evidence type="ECO:0000256" key="4">
    <source>
        <dbReference type="ARBA" id="ARBA00022833"/>
    </source>
</evidence>
<comment type="caution">
    <text evidence="6">The sequence shown here is derived from an EMBL/GenBank/DDBJ whole genome shotgun (WGS) entry which is preliminary data.</text>
</comment>
<comment type="cofactor">
    <cofactor evidence="1">
        <name>Zn(2+)</name>
        <dbReference type="ChEBI" id="CHEBI:29105"/>
    </cofactor>
</comment>
<evidence type="ECO:0000256" key="2">
    <source>
        <dbReference type="ARBA" id="ARBA00008072"/>
    </source>
</evidence>
<reference evidence="6" key="1">
    <citation type="submission" date="2016-12" db="EMBL/GenBank/DDBJ databases">
        <title>Discovery of methanogenic haloarchaea.</title>
        <authorList>
            <person name="Sorokin D.Y."/>
            <person name="Makarova K.S."/>
            <person name="Abbas B."/>
            <person name="Ferrer M."/>
            <person name="Golyshin P.N."/>
        </authorList>
    </citation>
    <scope>NUCLEOTIDE SEQUENCE [LARGE SCALE GENOMIC DNA]</scope>
    <source>
        <strain evidence="6">HMET1</strain>
    </source>
</reference>
<organism evidence="6 7">
    <name type="scientific">Methanohalarchaeum thermophilum</name>
    <dbReference type="NCBI Taxonomy" id="1903181"/>
    <lineage>
        <taxon>Archaea</taxon>
        <taxon>Methanobacteriati</taxon>
        <taxon>Methanobacteriota</taxon>
        <taxon>Methanonatronarchaeia</taxon>
        <taxon>Methanonatronarchaeales</taxon>
        <taxon>Methanonatronarchaeaceae</taxon>
        <taxon>Candidatus Methanohalarchaeum</taxon>
    </lineage>
</organism>
<keyword evidence="4" id="KW-0862">Zinc</keyword>
<accession>A0A1Q6DVH7</accession>
<dbReference type="InterPro" id="IPR011032">
    <property type="entry name" value="GroES-like_sf"/>
</dbReference>
<dbReference type="CDD" id="cd08255">
    <property type="entry name" value="2-desacetyl-2-hydroxyethyl_bacteriochlorophyllide_like"/>
    <property type="match status" value="1"/>
</dbReference>
<keyword evidence="3" id="KW-0479">Metal-binding</keyword>
<dbReference type="PANTHER" id="PTHR43350:SF19">
    <property type="entry name" value="D-GULOSIDE 3-DEHYDROGENASE"/>
    <property type="match status" value="1"/>
</dbReference>
<sequence length="343" mass="39089">MKRRSLFFMQPKEVKVKTEEIKKPKDDELLVENLFSLISIGTEMLVYRNDLPKNLELTPQLKSMDQDFNYPIKYGYSSVGKVIEVGTDLSTDLLGEKVIAFNPHETHFKSKISDLVFLPDNISPREAVFLPNMETALNLVLDGRPLIGENVLVIGQGTIGLLTTSILSKLHLSNLITVDKFKLNRVFSQRLGADNSLGPDLDQDLGQEKIFNGLNLSKNKFDLTYEVTGNPKALDLAVDFTGFEGRIVIGSWYGNKKEKVKLGTEFHRNRIKILSSQVSSIRPDISKRWDKDRRINLSLDLIQEIDVKELITDEFRLKEAQRAYNKIENRKKDVVQILFKYGG</sequence>
<dbReference type="GO" id="GO:0046872">
    <property type="term" value="F:metal ion binding"/>
    <property type="evidence" value="ECO:0007669"/>
    <property type="project" value="UniProtKB-KW"/>
</dbReference>
<protein>
    <submittedName>
        <fullName evidence="6">Threonine dehydrogenase Tdh</fullName>
    </submittedName>
</protein>
<dbReference type="PANTHER" id="PTHR43350">
    <property type="entry name" value="NAD-DEPENDENT ALCOHOL DEHYDROGENASE"/>
    <property type="match status" value="1"/>
</dbReference>
<dbReference type="Gene3D" id="3.40.50.720">
    <property type="entry name" value="NAD(P)-binding Rossmann-like Domain"/>
    <property type="match status" value="1"/>
</dbReference>
<dbReference type="InterPro" id="IPR036291">
    <property type="entry name" value="NAD(P)-bd_dom_sf"/>
</dbReference>
<evidence type="ECO:0000313" key="6">
    <source>
        <dbReference type="EMBL" id="OKY78353.1"/>
    </source>
</evidence>
<dbReference type="EMBL" id="MSDW01000001">
    <property type="protein sequence ID" value="OKY78353.1"/>
    <property type="molecule type" value="Genomic_DNA"/>
</dbReference>
<keyword evidence="5" id="KW-0560">Oxidoreductase</keyword>
<evidence type="ECO:0000256" key="1">
    <source>
        <dbReference type="ARBA" id="ARBA00001947"/>
    </source>
</evidence>
<keyword evidence="7" id="KW-1185">Reference proteome</keyword>
<dbReference type="Gene3D" id="3.90.180.10">
    <property type="entry name" value="Medium-chain alcohol dehydrogenases, catalytic domain"/>
    <property type="match status" value="2"/>
</dbReference>
<evidence type="ECO:0000256" key="5">
    <source>
        <dbReference type="ARBA" id="ARBA00023002"/>
    </source>
</evidence>
<proteinExistence type="inferred from homology"/>